<dbReference type="PANTHER" id="PTHR16520:SF3">
    <property type="entry name" value="KINETOCHORE SCAFFOLD 1"/>
    <property type="match status" value="1"/>
</dbReference>
<evidence type="ECO:0000256" key="2">
    <source>
        <dbReference type="SAM" id="MobiDB-lite"/>
    </source>
</evidence>
<keyword evidence="1" id="KW-0175">Coiled coil</keyword>
<dbReference type="GO" id="GO:0034501">
    <property type="term" value="P:protein localization to kinetochore"/>
    <property type="evidence" value="ECO:0007669"/>
    <property type="project" value="InterPro"/>
</dbReference>
<dbReference type="Proteomes" id="UP001163046">
    <property type="component" value="Unassembled WGS sequence"/>
</dbReference>
<feature type="coiled-coil region" evidence="1">
    <location>
        <begin position="1678"/>
        <end position="1715"/>
    </location>
</feature>
<dbReference type="InterPro" id="IPR040850">
    <property type="entry name" value="Knl1_RWD_C"/>
</dbReference>
<feature type="compositionally biased region" description="Basic residues" evidence="2">
    <location>
        <begin position="56"/>
        <end position="66"/>
    </location>
</feature>
<feature type="compositionally biased region" description="Polar residues" evidence="2">
    <location>
        <begin position="406"/>
        <end position="423"/>
    </location>
</feature>
<keyword evidence="5" id="KW-1185">Reference proteome</keyword>
<dbReference type="SMART" id="SM00787">
    <property type="entry name" value="Spc7"/>
    <property type="match status" value="1"/>
</dbReference>
<dbReference type="InterPro" id="IPR037388">
    <property type="entry name" value="Blinkin"/>
</dbReference>
<dbReference type="Pfam" id="PF18210">
    <property type="entry name" value="Knl1_RWD_C"/>
    <property type="match status" value="1"/>
</dbReference>
<dbReference type="EMBL" id="MU826353">
    <property type="protein sequence ID" value="KAJ7380404.1"/>
    <property type="molecule type" value="Genomic_DNA"/>
</dbReference>
<dbReference type="GO" id="GO:0005634">
    <property type="term" value="C:nucleus"/>
    <property type="evidence" value="ECO:0007669"/>
    <property type="project" value="TreeGrafter"/>
</dbReference>
<evidence type="ECO:0000313" key="4">
    <source>
        <dbReference type="EMBL" id="KAJ7380404.1"/>
    </source>
</evidence>
<feature type="region of interest" description="Disordered" evidence="2">
    <location>
        <begin position="398"/>
        <end position="423"/>
    </location>
</feature>
<dbReference type="InterPro" id="IPR013253">
    <property type="entry name" value="Spc7_domain"/>
</dbReference>
<evidence type="ECO:0000259" key="3">
    <source>
        <dbReference type="SMART" id="SM00787"/>
    </source>
</evidence>
<accession>A0A9W9ZG42</accession>
<dbReference type="OrthoDB" id="5966233at2759"/>
<dbReference type="GO" id="GO:0008608">
    <property type="term" value="P:attachment of spindle microtubules to kinetochore"/>
    <property type="evidence" value="ECO:0007669"/>
    <property type="project" value="InterPro"/>
</dbReference>
<feature type="domain" description="Spc7 kinetochore protein" evidence="3">
    <location>
        <begin position="1471"/>
        <end position="1782"/>
    </location>
</feature>
<dbReference type="PANTHER" id="PTHR16520">
    <property type="entry name" value="KINETOCHORE SCAFFOLD 1"/>
    <property type="match status" value="1"/>
</dbReference>
<comment type="caution">
    <text evidence="4">The sequence shown here is derived from an EMBL/GenBank/DDBJ whole genome shotgun (WGS) entry which is preliminary data.</text>
</comment>
<name>A0A9W9ZG42_9CNID</name>
<evidence type="ECO:0000313" key="5">
    <source>
        <dbReference type="Proteomes" id="UP001163046"/>
    </source>
</evidence>
<organism evidence="4 5">
    <name type="scientific">Desmophyllum pertusum</name>
    <dbReference type="NCBI Taxonomy" id="174260"/>
    <lineage>
        <taxon>Eukaryota</taxon>
        <taxon>Metazoa</taxon>
        <taxon>Cnidaria</taxon>
        <taxon>Anthozoa</taxon>
        <taxon>Hexacorallia</taxon>
        <taxon>Scleractinia</taxon>
        <taxon>Caryophylliina</taxon>
        <taxon>Caryophylliidae</taxon>
        <taxon>Desmophyllum</taxon>
    </lineage>
</organism>
<dbReference type="Pfam" id="PF08317">
    <property type="entry name" value="Spc7"/>
    <property type="match status" value="1"/>
</dbReference>
<evidence type="ECO:0000256" key="1">
    <source>
        <dbReference type="SAM" id="Coils"/>
    </source>
</evidence>
<dbReference type="InterPro" id="IPR036280">
    <property type="entry name" value="Multihaem_cyt_sf"/>
</dbReference>
<protein>
    <submittedName>
        <fullName evidence="4">Protein localization to kinetochore</fullName>
    </submittedName>
</protein>
<reference evidence="4" key="1">
    <citation type="submission" date="2023-01" db="EMBL/GenBank/DDBJ databases">
        <title>Genome assembly of the deep-sea coral Lophelia pertusa.</title>
        <authorList>
            <person name="Herrera S."/>
            <person name="Cordes E."/>
        </authorList>
    </citation>
    <scope>NUCLEOTIDE SEQUENCE</scope>
    <source>
        <strain evidence="4">USNM1676648</strain>
        <tissue evidence="4">Polyp</tissue>
    </source>
</reference>
<feature type="region of interest" description="Disordered" evidence="2">
    <location>
        <begin position="1455"/>
        <end position="1477"/>
    </location>
</feature>
<proteinExistence type="predicted"/>
<feature type="region of interest" description="Disordered" evidence="2">
    <location>
        <begin position="1"/>
        <end position="69"/>
    </location>
</feature>
<dbReference type="SUPFAM" id="SSF48695">
    <property type="entry name" value="Multiheme cytochromes"/>
    <property type="match status" value="2"/>
</dbReference>
<gene>
    <name evidence="4" type="primary">CASC5</name>
    <name evidence="4" type="ORF">OS493_008861</name>
</gene>
<sequence>MEAVTLSEDSENRIVIGGKRKSSSRRSSILKATKSPIKPGVLEDLDPNTLDDNGRSKSKKSRRSSGRRVSFAEKNDIKEFFVEDWKSAWAKDAEKNNLQVPSSASQGEYRDPAESIQGLESLLKGDIQADDGQVRKVEIQEMPEVQYSQLSEANQHSAVTYDRGILLQTITQDHTQHTLPLDVTDCHGPGIIGASHISREISSTNPSEQAEEMEYTKCHSSLLPLSTSTKGDQKESFSDDTTIELDVTCTQQEISFRDYPDAQLSSPGSLEENGKMDSRSFLMSLELKPLCTQTDEVTHTKDFSTPTGISNAYLKRRPLGEITAAQISMKSKHSDGALNGTQPVPESTFDENVELTACHSYKILDSSIQKTKRRSIYESADIDVTSCYGPGLMKSLDNHGPDQVSGRRSQTSGVTTDLNASRNSFETESLPECTAQLDITNCYGDGILSGKPLLALGADQTVFTTNSTDSLDLTECQVQEGQDITGSPLQSCQNELACNGSMFLRSLGTGKNSIAATSSDEIEGEMDLTESHGSTLYSKINNYFTSGHKAKGPENVSVLRSQTSGATTNSNADRNSFETDYRVHQHPAHADKLDITGSLDFTVFKTQQGQVAVSPFSTSPSQNCPNDHELSCNGSSRMDSSLFLRSLCEERHSSNTSHDESDLELTVCHGKPILDNSTQKANQRSLYEPADIDVTSCYGPGLVKSSGENLELTGCHGQEVLDNSRSQETNRRSIYEPADIDVTSCYGPGLVKSSGENLVLTGCHGQEVLDNSRSQQTNRRSLYEPADIDVTSCYGSGLVKSSGDNLELTVCHGQEVLDNSRSQQTNRRSLCEPADIDVTSCYGSGLVKSSGDNLELTVCHGKPVLDNSMSQKTNRRSLYEPADIDVTSCHGPGLIKSSGENLELTGCHGKPVLDNSMSQKANRRSLYEPADIDVTSCHGPGLVKSSGDNLELTVCQSQQVLDNSMSQKTNRRSLYEPADIDVTSCHGPGLIKSSGENLELTGCHGKPVLDNSMSQKANRRSLYEPADIDVTSCHGPGLVKSSGENLELTGCHGKPILDNSMSQKTNRRSLYEPADIDVTSCHGPGLVKSSGENLELTVCQSQQVLDNSRSQQTNRRSLYEPADIDVTSCYGSGLVKSSGDNLELTVCQSQQVLDNNTQQANQRSLYEPADIDTTSCHGPGLVKSSGDNLELTVCHGQEVLDNSMSQKTNWRSLYVPADIDVTSCHGPGLVKSSGENLELTGCHGKPILDNSVSQKTNRRSLYEPADIDVTSCYGPGLVKSSGENLELTVCQSQQVLDNSMSQKTNRRSLYEPADILTSCYGPGLVKSSGDNLELTVCHGQEILDSSTQKTNWRSLYEPADIDVTSCHGAGQIETPDEQVTSNNISEIPLNLLKSPETTFQRLHDSATSDKAEDLHGPVEVLHTSESCQLIQMQDNQVAGADHDRKLSIICEESVNEPSKKETTEDANVTEVEEMQNSTQSPITLKEFLDIAEIAFITEVNMRRSIAPSNAVEAPQTPKDMIISSLVSKPKATGYEEAIPVIESQITVMKEKVEQQEMELNVSNPRVFMEAQSASKEELLVMQSKVRRLRSVCEKTTKREWKEGKGQLNKKILTKITENHQALAGDVHTVEESLAMVDDCFNLLDKMDKDVDEEIKGIHLFLEGVKRNFRSKTSMVEELETMTEALRTSEQELADLECARSTLQSEKQELASRKEQLDGMVLENEEAIYLLKHKVPRSGSAATREMSQKLDILESLQEWSLEEWNKECAKFTFLKSTLEMLVLFGSETTDTESSSFNQEVISVQLCYTPAEQFRGKMGKVHTLVKQSVNQDILTQMCSSKKDLTKVLEHMSGIIYKSKEIGDELFRIGLSHLMSFKENRFVVEFSSLKAFVKFVLHIQLELQSYPDSVTFTVSPIIGHYSQTEIKETLNTVNAGPWYLSRLVEAADQLLIKSKPNPL</sequence>